<reference evidence="1 2" key="1">
    <citation type="submission" date="2012-09" db="EMBL/GenBank/DDBJ databases">
        <authorList>
            <person name="Harkins D.M."/>
            <person name="Durkin A.S."/>
            <person name="Brinkac L.M."/>
            <person name="Selengut J.D."/>
            <person name="Sanka R."/>
            <person name="DePew J."/>
            <person name="Purushe J."/>
            <person name="Chanthongthip A."/>
            <person name="Lattana O."/>
            <person name="Phetsouvanh R."/>
            <person name="Newton P.N."/>
            <person name="Vinetz J.M."/>
            <person name="Sutton G.G."/>
            <person name="Nelson W.C."/>
            <person name="Fouts D.E."/>
        </authorList>
    </citation>
    <scope>NUCLEOTIDE SEQUENCE [LARGE SCALE GENOMIC DNA]</scope>
    <source>
        <strain evidence="1 2">UI 12621</strain>
    </source>
</reference>
<protein>
    <submittedName>
        <fullName evidence="1">Uncharacterized protein</fullName>
    </submittedName>
</protein>
<comment type="caution">
    <text evidence="1">The sequence shown here is derived from an EMBL/GenBank/DDBJ whole genome shotgun (WGS) entry which is preliminary data.</text>
</comment>
<evidence type="ECO:0000313" key="1">
    <source>
        <dbReference type="EMBL" id="EKO27370.1"/>
    </source>
</evidence>
<dbReference type="EMBL" id="AHNQ02000003">
    <property type="protein sequence ID" value="EKO27370.1"/>
    <property type="molecule type" value="Genomic_DNA"/>
</dbReference>
<gene>
    <name evidence="1" type="ORF">LEP1GSC104_1915</name>
</gene>
<proteinExistence type="predicted"/>
<evidence type="ECO:0000313" key="2">
    <source>
        <dbReference type="Proteomes" id="UP000006324"/>
    </source>
</evidence>
<sequence>MLSANFLKKEKMGFGTLTNVSLVMICFSEKSRGWNFRDRFLKCGSYHILQ</sequence>
<name>A0A0F6HG63_LEPIR</name>
<dbReference type="Proteomes" id="UP000006324">
    <property type="component" value="Unassembled WGS sequence"/>
</dbReference>
<organism evidence="1 2">
    <name type="scientific">Leptospira interrogans str. UI 12621</name>
    <dbReference type="NCBI Taxonomy" id="1049937"/>
    <lineage>
        <taxon>Bacteria</taxon>
        <taxon>Pseudomonadati</taxon>
        <taxon>Spirochaetota</taxon>
        <taxon>Spirochaetia</taxon>
        <taxon>Leptospirales</taxon>
        <taxon>Leptospiraceae</taxon>
        <taxon>Leptospira</taxon>
    </lineage>
</organism>
<dbReference type="AlphaFoldDB" id="A0A0F6HG63"/>
<accession>A0A0F6HG63</accession>